<evidence type="ECO:0000313" key="6">
    <source>
        <dbReference type="EMBL" id="CAD7225711.1"/>
    </source>
</evidence>
<dbReference type="PANTHER" id="PTHR11819">
    <property type="entry name" value="SOLUTE CARRIER FAMILY 5"/>
    <property type="match status" value="1"/>
</dbReference>
<dbReference type="GO" id="GO:0005886">
    <property type="term" value="C:plasma membrane"/>
    <property type="evidence" value="ECO:0007669"/>
    <property type="project" value="TreeGrafter"/>
</dbReference>
<dbReference type="OrthoDB" id="416777at2759"/>
<accession>A0A7R8WAT7</accession>
<dbReference type="PROSITE" id="PS50283">
    <property type="entry name" value="NA_SOLUT_SYMP_3"/>
    <property type="match status" value="1"/>
</dbReference>
<dbReference type="PANTHER" id="PTHR11819:SF195">
    <property type="entry name" value="SODIUM_GLUCOSE COTRANSPORTER 4"/>
    <property type="match status" value="1"/>
</dbReference>
<dbReference type="EMBL" id="OB660642">
    <property type="protein sequence ID" value="CAD7225711.1"/>
    <property type="molecule type" value="Genomic_DNA"/>
</dbReference>
<comment type="subcellular location">
    <subcellularLocation>
        <location evidence="1">Membrane</location>
        <topology evidence="1">Multi-pass membrane protein</topology>
    </subcellularLocation>
</comment>
<keyword evidence="5" id="KW-0472">Membrane</keyword>
<reference evidence="6" key="1">
    <citation type="submission" date="2020-11" db="EMBL/GenBank/DDBJ databases">
        <authorList>
            <person name="Tran Van P."/>
        </authorList>
    </citation>
    <scope>NUCLEOTIDE SEQUENCE</scope>
</reference>
<keyword evidence="4" id="KW-1133">Transmembrane helix</keyword>
<evidence type="ECO:0000256" key="3">
    <source>
        <dbReference type="ARBA" id="ARBA00022692"/>
    </source>
</evidence>
<dbReference type="InterPro" id="IPR038377">
    <property type="entry name" value="Na/Glc_symporter_sf"/>
</dbReference>
<name>A0A7R8WAT7_9CRUS</name>
<dbReference type="NCBIfam" id="TIGR00813">
    <property type="entry name" value="sss"/>
    <property type="match status" value="1"/>
</dbReference>
<organism evidence="6">
    <name type="scientific">Cyprideis torosa</name>
    <dbReference type="NCBI Taxonomy" id="163714"/>
    <lineage>
        <taxon>Eukaryota</taxon>
        <taxon>Metazoa</taxon>
        <taxon>Ecdysozoa</taxon>
        <taxon>Arthropoda</taxon>
        <taxon>Crustacea</taxon>
        <taxon>Oligostraca</taxon>
        <taxon>Ostracoda</taxon>
        <taxon>Podocopa</taxon>
        <taxon>Podocopida</taxon>
        <taxon>Cytherocopina</taxon>
        <taxon>Cytheroidea</taxon>
        <taxon>Cytherideidae</taxon>
        <taxon>Cyprideis</taxon>
    </lineage>
</organism>
<comment type="similarity">
    <text evidence="2">Belongs to the sodium:solute symporter (SSF) (TC 2.A.21) family.</text>
</comment>
<keyword evidence="3" id="KW-0812">Transmembrane</keyword>
<dbReference type="Pfam" id="PF00474">
    <property type="entry name" value="SSF"/>
    <property type="match status" value="1"/>
</dbReference>
<dbReference type="Gene3D" id="1.20.1730.10">
    <property type="entry name" value="Sodium/glucose cotransporter"/>
    <property type="match status" value="1"/>
</dbReference>
<dbReference type="InterPro" id="IPR019438">
    <property type="entry name" value="Q_salvage"/>
</dbReference>
<dbReference type="AlphaFoldDB" id="A0A7R8WAT7"/>
<evidence type="ECO:0000256" key="4">
    <source>
        <dbReference type="ARBA" id="ARBA00022989"/>
    </source>
</evidence>
<dbReference type="InterPro" id="IPR001734">
    <property type="entry name" value="Na/solute_symporter"/>
</dbReference>
<gene>
    <name evidence="6" type="ORF">CTOB1V02_LOCUS3643</name>
</gene>
<sequence>MSVATRQDNILGDDGLHWGDFVVIGIYFCSVMAVGIWSSRRGKHDSVSGYFLASRNMHFLPVGASLWASNIDSTHFIGLAGSAAASGIAVAMFELHAMFTLIILGWVFIPVYLASCVFTMPEYLRKRFGGQRIRIFLSCLSLVLYVFTKISADLFAGAIFIEQSLKWNFYFSVMVLLVVAATFTIIGGLTAVIWTDFIQMILLLCGGIVLMGRSLYEVGGYSKLIEQYQWAYPGSPNSPYTNVTITDANSTKCGLPLPDAMHLFRDATPGASEFPWTGFLFGLPVTAIWYWCTDQVIVQRLLASKNYTHAKAGCVMAAFCKITPLFLLVFVGMASRILFPDKVACNTPELCMAACNNKNGCTNIAYPLLVIELMPPGLRGLMLATMMAALMSSLTSIFNSSSTLFTLDIWRRIRKQASEVELVLVGRTFVVCLVAVAIIWMPIIQNFPGSQLFIYTVNIMSFLSPPVMAIYMMAIFVPRVNEQGAFFGLLCGMAVGITRFVLQFGWQAPPCGEEDQRPYVIQQLVGKVHYLHFAAMSFAITSSLAILISLLSKPIPRHCLHRLTFWYRYDTEPRVDIESKKNVKKIATSQAPLKYSEEAGLNTVSGSVEQFHVKEGGPTSPVSPAQWSSPGLTLPTKTSKWRRWFYFICGVSDEAIVTMTRERYVPEVERTDLLVEDNKWRRIANLGESYSLPSKMPRESSILIAENAKHVKISSAALHKLSRSIAEKTDVVRTSYLDYDVHAKPTDVHAVDWIFATSALNFCFWPQEPGAPKFTVDLNGTKHTGYFALCAAFVRAQQQGKPIHDPKFYGSLTLKEMEEIFYSSTSSPIPLLSKRLEILKETAEILIQEFHGTAEELVRRAEKSSVDLYRLVVERFPSFRDEAEFQGHRVSFYKRAQIFVADLWACFEGKGIGEFHDIEWKSVAVPSVQWILSERRWKNFQREMGRFP</sequence>
<evidence type="ECO:0000256" key="2">
    <source>
        <dbReference type="ARBA" id="ARBA00006434"/>
    </source>
</evidence>
<evidence type="ECO:0008006" key="7">
    <source>
        <dbReference type="Google" id="ProtNLM"/>
    </source>
</evidence>
<dbReference type="GO" id="GO:0005412">
    <property type="term" value="F:D-glucose:sodium symporter activity"/>
    <property type="evidence" value="ECO:0007669"/>
    <property type="project" value="TreeGrafter"/>
</dbReference>
<evidence type="ECO:0000256" key="1">
    <source>
        <dbReference type="ARBA" id="ARBA00004141"/>
    </source>
</evidence>
<evidence type="ECO:0000256" key="5">
    <source>
        <dbReference type="ARBA" id="ARBA00023136"/>
    </source>
</evidence>
<protein>
    <recommendedName>
        <fullName evidence="7">Queuosine salvage protein</fullName>
    </recommendedName>
</protein>
<dbReference type="Pfam" id="PF10343">
    <property type="entry name" value="Q_salvage"/>
    <property type="match status" value="1"/>
</dbReference>
<proteinExistence type="inferred from homology"/>